<comment type="caution">
    <text evidence="4">The sequence shown here is derived from an EMBL/GenBank/DDBJ whole genome shotgun (WGS) entry which is preliminary data.</text>
</comment>
<dbReference type="PROSITE" id="PS51387">
    <property type="entry name" value="FAD_PCMH"/>
    <property type="match status" value="1"/>
</dbReference>
<sequence>YFERELGAATPPPHSGRERPPPSGPSRLREADLEGLRMRVSGEVSTEEQDRVCYSFGRSYEDLIAWRDLQPVPTTDAVLWPTSADELQAVLAFASAQDLAVVPWGGGTSLARGVTPLTGSHRAVLTICLGRLNRPLGIDPRTDSARFEAGARGPEVESYLRARGVTFGHYPLSFEFSTWGGWISTASSSQSSSRYGEILDRITSARWATPTGFQEWKSGEAGPGGIDPRLMLASEGTLGVLVEAGLRLAPSPEKSTVRAVLLPSWAPAL</sequence>
<dbReference type="GO" id="GO:0008610">
    <property type="term" value="P:lipid biosynthetic process"/>
    <property type="evidence" value="ECO:0007669"/>
    <property type="project" value="InterPro"/>
</dbReference>
<dbReference type="InterPro" id="IPR036318">
    <property type="entry name" value="FAD-bd_PCMH-like_sf"/>
</dbReference>
<feature type="non-terminal residue" evidence="4">
    <location>
        <position position="1"/>
    </location>
</feature>
<reference evidence="4" key="2">
    <citation type="journal article" date="2014" name="ISME J.">
        <title>Microbial stratification in low pH oxic and suboxic macroscopic growths along an acid mine drainage.</title>
        <authorList>
            <person name="Mendez-Garcia C."/>
            <person name="Mesa V."/>
            <person name="Sprenger R.R."/>
            <person name="Richter M."/>
            <person name="Diez M.S."/>
            <person name="Solano J."/>
            <person name="Bargiela R."/>
            <person name="Golyshina O.V."/>
            <person name="Manteca A."/>
            <person name="Ramos J.L."/>
            <person name="Gallego J.R."/>
            <person name="Llorente I."/>
            <person name="Martins Dos Santos V.A."/>
            <person name="Jensen O.N."/>
            <person name="Pelaez A.I."/>
            <person name="Sanchez J."/>
            <person name="Ferrer M."/>
        </authorList>
    </citation>
    <scope>NUCLEOTIDE SEQUENCE</scope>
</reference>
<feature type="non-terminal residue" evidence="4">
    <location>
        <position position="269"/>
    </location>
</feature>
<gene>
    <name evidence="4" type="ORF">B1A_16329</name>
</gene>
<dbReference type="EMBL" id="AUZX01012001">
    <property type="protein sequence ID" value="EQD40760.1"/>
    <property type="molecule type" value="Genomic_DNA"/>
</dbReference>
<dbReference type="AlphaFoldDB" id="T1AFR6"/>
<dbReference type="InterPro" id="IPR016169">
    <property type="entry name" value="FAD-bd_PCMH_sub2"/>
</dbReference>
<reference evidence="4" key="1">
    <citation type="submission" date="2013-08" db="EMBL/GenBank/DDBJ databases">
        <authorList>
            <person name="Mendez C."/>
            <person name="Richter M."/>
            <person name="Ferrer M."/>
            <person name="Sanchez J."/>
        </authorList>
    </citation>
    <scope>NUCLEOTIDE SEQUENCE</scope>
</reference>
<evidence type="ECO:0000256" key="1">
    <source>
        <dbReference type="ARBA" id="ARBA00008000"/>
    </source>
</evidence>
<dbReference type="InterPro" id="IPR006094">
    <property type="entry name" value="Oxid_FAD_bind_N"/>
</dbReference>
<organism evidence="4">
    <name type="scientific">mine drainage metagenome</name>
    <dbReference type="NCBI Taxonomy" id="410659"/>
    <lineage>
        <taxon>unclassified sequences</taxon>
        <taxon>metagenomes</taxon>
        <taxon>ecological metagenomes</taxon>
    </lineage>
</organism>
<evidence type="ECO:0000313" key="4">
    <source>
        <dbReference type="EMBL" id="EQD40760.1"/>
    </source>
</evidence>
<dbReference type="GO" id="GO:0071949">
    <property type="term" value="F:FAD binding"/>
    <property type="evidence" value="ECO:0007669"/>
    <property type="project" value="InterPro"/>
</dbReference>
<accession>T1AFR6</accession>
<dbReference type="Gene3D" id="3.30.465.10">
    <property type="match status" value="1"/>
</dbReference>
<proteinExistence type="inferred from homology"/>
<feature type="domain" description="FAD-binding PCMH-type" evidence="3">
    <location>
        <begin position="71"/>
        <end position="251"/>
    </location>
</feature>
<dbReference type="InterPro" id="IPR016166">
    <property type="entry name" value="FAD-bd_PCMH"/>
</dbReference>
<comment type="similarity">
    <text evidence="1">Belongs to the FAD-binding oxidoreductase/transferase type 4 family.</text>
</comment>
<dbReference type="Pfam" id="PF01565">
    <property type="entry name" value="FAD_binding_4"/>
    <property type="match status" value="1"/>
</dbReference>
<dbReference type="SUPFAM" id="SSF56176">
    <property type="entry name" value="FAD-binding/transporter-associated domain-like"/>
    <property type="match status" value="1"/>
</dbReference>
<dbReference type="InterPro" id="IPR025650">
    <property type="entry name" value="Alkyl-DHAP_Synthase"/>
</dbReference>
<feature type="region of interest" description="Disordered" evidence="2">
    <location>
        <begin position="1"/>
        <end position="31"/>
    </location>
</feature>
<name>T1AFR6_9ZZZZ</name>
<dbReference type="PANTHER" id="PTHR46568">
    <property type="entry name" value="ALKYLDIHYDROXYACETONEPHOSPHATE SYNTHASE, PEROXISOMAL"/>
    <property type="match status" value="1"/>
</dbReference>
<evidence type="ECO:0000256" key="2">
    <source>
        <dbReference type="SAM" id="MobiDB-lite"/>
    </source>
</evidence>
<protein>
    <submittedName>
        <fullName evidence="4">FAD/FMN-containing dehydrogenase</fullName>
    </submittedName>
</protein>
<evidence type="ECO:0000259" key="3">
    <source>
        <dbReference type="PROSITE" id="PS51387"/>
    </source>
</evidence>
<dbReference type="GO" id="GO:0008609">
    <property type="term" value="F:alkylglycerone-phosphate synthase activity"/>
    <property type="evidence" value="ECO:0007669"/>
    <property type="project" value="InterPro"/>
</dbReference>
<dbReference type="PANTHER" id="PTHR46568:SF1">
    <property type="entry name" value="ALKYLDIHYDROXYACETONEPHOSPHATE SYNTHASE, PEROXISOMAL"/>
    <property type="match status" value="1"/>
</dbReference>